<evidence type="ECO:0000313" key="6">
    <source>
        <dbReference type="Proteomes" id="UP000265715"/>
    </source>
</evidence>
<dbReference type="PANTHER" id="PTHR43649">
    <property type="entry name" value="ARABINOSE-BINDING PROTEIN-RELATED"/>
    <property type="match status" value="1"/>
</dbReference>
<gene>
    <name evidence="5" type="primary">ugpB_4</name>
    <name evidence="5" type="ORF">Mterra_01790</name>
</gene>
<dbReference type="InterPro" id="IPR006059">
    <property type="entry name" value="SBP"/>
</dbReference>
<dbReference type="SUPFAM" id="SSF53850">
    <property type="entry name" value="Periplasmic binding protein-like II"/>
    <property type="match status" value="1"/>
</dbReference>
<name>A0A399EMG2_9DEIN</name>
<dbReference type="EMBL" id="QXDL01000063">
    <property type="protein sequence ID" value="RIH85135.1"/>
    <property type="molecule type" value="Genomic_DNA"/>
</dbReference>
<feature type="signal peptide" evidence="4">
    <location>
        <begin position="1"/>
        <end position="27"/>
    </location>
</feature>
<comment type="caution">
    <text evidence="5">The sequence shown here is derived from an EMBL/GenBank/DDBJ whole genome shotgun (WGS) entry which is preliminary data.</text>
</comment>
<dbReference type="Pfam" id="PF01547">
    <property type="entry name" value="SBP_bac_1"/>
    <property type="match status" value="1"/>
</dbReference>
<proteinExistence type="inferred from homology"/>
<dbReference type="GO" id="GO:0055085">
    <property type="term" value="P:transmembrane transport"/>
    <property type="evidence" value="ECO:0007669"/>
    <property type="project" value="InterPro"/>
</dbReference>
<dbReference type="InterPro" id="IPR006061">
    <property type="entry name" value="SBP_1_CS"/>
</dbReference>
<protein>
    <submittedName>
        <fullName evidence="5">sn-glycerol-3-phosphate-binding periplasmic protein UgpB</fullName>
    </submittedName>
</protein>
<organism evidence="5 6">
    <name type="scientific">Calidithermus terrae</name>
    <dbReference type="NCBI Taxonomy" id="1408545"/>
    <lineage>
        <taxon>Bacteria</taxon>
        <taxon>Thermotogati</taxon>
        <taxon>Deinococcota</taxon>
        <taxon>Deinococci</taxon>
        <taxon>Thermales</taxon>
        <taxon>Thermaceae</taxon>
        <taxon>Calidithermus</taxon>
    </lineage>
</organism>
<keyword evidence="3 4" id="KW-0732">Signal</keyword>
<sequence>MNWKKAGLLTLTLAGLMGASPFGFSQAQGQQITLQFWGHWLSEQRRPTITRIVNTWNAKNPNVKVEYTGVPFDQIINKTLASVAAGNPPDVVVIDIRTTRLRAAKGQNTNLSALGVDSKKNLYFPNLWATGTYKGQQYGLPFNTDTRVLYYNKKAFREVGLDPTRPPKTWADLWNYALKLDKKEGNRYTRMGFHPLFGDFGYEGWVGNAKGLLFKDADYDEPAINNPTAVKVLEWVKRWTDKYGTAQYAAFRASFGGGAQDEFMSGKVPMVVRNGNYIATIARNAPDLEYGIVPVPTEDGQQHPYASWGGGFNVEIPKGTKYPKEALAFAIFLTTEGAKYWTAEQKDLPGYRLAQLENKDPLFLQLVNNMKYTFVAPTAAYAPTYGTAVEKAVQDVVLQGRDPKAALDEAQQTVMKMVEQGKRETQ</sequence>
<evidence type="ECO:0000256" key="2">
    <source>
        <dbReference type="ARBA" id="ARBA00022448"/>
    </source>
</evidence>
<dbReference type="Proteomes" id="UP000265715">
    <property type="component" value="Unassembled WGS sequence"/>
</dbReference>
<dbReference type="RefSeq" id="WP_119314905.1">
    <property type="nucleotide sequence ID" value="NZ_QXDL01000063.1"/>
</dbReference>
<dbReference type="AlphaFoldDB" id="A0A399EMG2"/>
<dbReference type="InterPro" id="IPR050490">
    <property type="entry name" value="Bact_solute-bd_prot1"/>
</dbReference>
<evidence type="ECO:0000256" key="1">
    <source>
        <dbReference type="ARBA" id="ARBA00008520"/>
    </source>
</evidence>
<evidence type="ECO:0000313" key="5">
    <source>
        <dbReference type="EMBL" id="RIH85135.1"/>
    </source>
</evidence>
<comment type="similarity">
    <text evidence="1">Belongs to the bacterial solute-binding protein 1 family.</text>
</comment>
<feature type="chain" id="PRO_5017376892" evidence="4">
    <location>
        <begin position="28"/>
        <end position="426"/>
    </location>
</feature>
<accession>A0A399EMG2</accession>
<keyword evidence="2" id="KW-0813">Transport</keyword>
<dbReference type="Gene3D" id="3.40.190.10">
    <property type="entry name" value="Periplasmic binding protein-like II"/>
    <property type="match status" value="2"/>
</dbReference>
<dbReference type="CDD" id="cd14748">
    <property type="entry name" value="PBP2_UgpB"/>
    <property type="match status" value="1"/>
</dbReference>
<keyword evidence="6" id="KW-1185">Reference proteome</keyword>
<evidence type="ECO:0000256" key="3">
    <source>
        <dbReference type="ARBA" id="ARBA00022729"/>
    </source>
</evidence>
<reference evidence="5 6" key="1">
    <citation type="submission" date="2018-08" db="EMBL/GenBank/DDBJ databases">
        <title>Meiothermus terrae DSM 26712 genome sequencing project.</title>
        <authorList>
            <person name="Da Costa M.S."/>
            <person name="Albuquerque L."/>
            <person name="Raposo P."/>
            <person name="Froufe H.J.C."/>
            <person name="Barroso C.S."/>
            <person name="Egas C."/>
        </authorList>
    </citation>
    <scope>NUCLEOTIDE SEQUENCE [LARGE SCALE GENOMIC DNA]</scope>
    <source>
        <strain evidence="5 6">DSM 26712</strain>
    </source>
</reference>
<dbReference type="OrthoDB" id="9795467at2"/>
<evidence type="ECO:0000256" key="4">
    <source>
        <dbReference type="SAM" id="SignalP"/>
    </source>
</evidence>
<dbReference type="PANTHER" id="PTHR43649:SF12">
    <property type="entry name" value="DIACETYLCHITOBIOSE BINDING PROTEIN DASA"/>
    <property type="match status" value="1"/>
</dbReference>
<dbReference type="PROSITE" id="PS01037">
    <property type="entry name" value="SBP_BACTERIAL_1"/>
    <property type="match status" value="1"/>
</dbReference>